<reference evidence="10" key="1">
    <citation type="journal article" date="2019" name="Int. J. Syst. Evol. Microbiol.">
        <title>The Global Catalogue of Microorganisms (GCM) 10K type strain sequencing project: providing services to taxonomists for standard genome sequencing and annotation.</title>
        <authorList>
            <consortium name="The Broad Institute Genomics Platform"/>
            <consortium name="The Broad Institute Genome Sequencing Center for Infectious Disease"/>
            <person name="Wu L."/>
            <person name="Ma J."/>
        </authorList>
    </citation>
    <scope>NUCLEOTIDE SEQUENCE [LARGE SCALE GENOMIC DNA]</scope>
    <source>
        <strain evidence="10">CGMCC 1.15341</strain>
    </source>
</reference>
<dbReference type="PANTHER" id="PTHR30472:SF37">
    <property type="entry name" value="FE(3+) DICITRATE TRANSPORT SYSTEM PERMEASE PROTEIN FECD-RELATED"/>
    <property type="match status" value="1"/>
</dbReference>
<feature type="transmembrane region" description="Helical" evidence="8">
    <location>
        <begin position="109"/>
        <end position="129"/>
    </location>
</feature>
<feature type="transmembrane region" description="Helical" evidence="8">
    <location>
        <begin position="85"/>
        <end position="103"/>
    </location>
</feature>
<comment type="subcellular location">
    <subcellularLocation>
        <location evidence="1">Cell membrane</location>
        <topology evidence="1">Multi-pass membrane protein</topology>
    </subcellularLocation>
</comment>
<evidence type="ECO:0000256" key="2">
    <source>
        <dbReference type="ARBA" id="ARBA00007935"/>
    </source>
</evidence>
<feature type="transmembrane region" description="Helical" evidence="8">
    <location>
        <begin position="141"/>
        <end position="163"/>
    </location>
</feature>
<evidence type="ECO:0000313" key="10">
    <source>
        <dbReference type="Proteomes" id="UP000629025"/>
    </source>
</evidence>
<dbReference type="Pfam" id="PF01032">
    <property type="entry name" value="FecCD"/>
    <property type="match status" value="1"/>
</dbReference>
<name>A0ABQ1KER2_9GAMM</name>
<dbReference type="Gene3D" id="1.10.3470.10">
    <property type="entry name" value="ABC transporter involved in vitamin B12 uptake, BtuC"/>
    <property type="match status" value="1"/>
</dbReference>
<dbReference type="CDD" id="cd06550">
    <property type="entry name" value="TM_ABC_iron-siderophores_like"/>
    <property type="match status" value="1"/>
</dbReference>
<keyword evidence="5 8" id="KW-0812">Transmembrane</keyword>
<keyword evidence="6 8" id="KW-1133">Transmembrane helix</keyword>
<evidence type="ECO:0000256" key="8">
    <source>
        <dbReference type="SAM" id="Phobius"/>
    </source>
</evidence>
<feature type="transmembrane region" description="Helical" evidence="8">
    <location>
        <begin position="230"/>
        <end position="256"/>
    </location>
</feature>
<comment type="similarity">
    <text evidence="2">Belongs to the binding-protein-dependent transport system permease family. FecCD subfamily.</text>
</comment>
<feature type="transmembrane region" description="Helical" evidence="8">
    <location>
        <begin position="183"/>
        <end position="203"/>
    </location>
</feature>
<dbReference type="RefSeq" id="WP_188748492.1">
    <property type="nucleotide sequence ID" value="NZ_BMIJ01000004.1"/>
</dbReference>
<dbReference type="SUPFAM" id="SSF81345">
    <property type="entry name" value="ABC transporter involved in vitamin B12 uptake, BtuC"/>
    <property type="match status" value="1"/>
</dbReference>
<dbReference type="InterPro" id="IPR037294">
    <property type="entry name" value="ABC_BtuC-like"/>
</dbReference>
<dbReference type="InterPro" id="IPR000522">
    <property type="entry name" value="ABC_transptr_permease_BtuC"/>
</dbReference>
<feature type="transmembrane region" description="Helical" evidence="8">
    <location>
        <begin position="299"/>
        <end position="318"/>
    </location>
</feature>
<keyword evidence="10" id="KW-1185">Reference proteome</keyword>
<proteinExistence type="inferred from homology"/>
<accession>A0ABQ1KER2</accession>
<sequence>MRLSIFWLLGAALLLSTLLSLALGAVGVTLPDIWQALTEGGDHDFIINQYRLPRALLAILVGAGLGLSGTLVQGVIRNPLASPDLMGISAGAGLAATAVILFFPAAGHWLPLAAVAGGMAAALLIYLLARQYQPAPARLALTGIAVSAFLTSLIDFLLIVHPVELNSALVWLTGSLWGRSWEQLPLLGIGLALLLPLAMRLAWRLDICALGDQSAVALGAGPKSLQIQALLLAVVLASLSVCVAGTIGFVGLLAPHFARLLCGGQHRLLIPVSALSGALLVSAADLIARTLHPPLELPVGLVTAVIGAPYFIFLLLRYKGW</sequence>
<feature type="transmembrane region" description="Helical" evidence="8">
    <location>
        <begin position="55"/>
        <end position="76"/>
    </location>
</feature>
<comment type="caution">
    <text evidence="9">The sequence shown here is derived from an EMBL/GenBank/DDBJ whole genome shotgun (WGS) entry which is preliminary data.</text>
</comment>
<keyword evidence="7 8" id="KW-0472">Membrane</keyword>
<keyword evidence="4" id="KW-1003">Cell membrane</keyword>
<organism evidence="9 10">
    <name type="scientific">Marinobacterium zhoushanense</name>
    <dbReference type="NCBI Taxonomy" id="1679163"/>
    <lineage>
        <taxon>Bacteria</taxon>
        <taxon>Pseudomonadati</taxon>
        <taxon>Pseudomonadota</taxon>
        <taxon>Gammaproteobacteria</taxon>
        <taxon>Oceanospirillales</taxon>
        <taxon>Oceanospirillaceae</taxon>
        <taxon>Marinobacterium</taxon>
    </lineage>
</organism>
<keyword evidence="3" id="KW-0813">Transport</keyword>
<dbReference type="PANTHER" id="PTHR30472">
    <property type="entry name" value="FERRIC ENTEROBACTIN TRANSPORT SYSTEM PERMEASE PROTEIN"/>
    <property type="match status" value="1"/>
</dbReference>
<evidence type="ECO:0000256" key="3">
    <source>
        <dbReference type="ARBA" id="ARBA00022448"/>
    </source>
</evidence>
<dbReference type="EMBL" id="BMIJ01000004">
    <property type="protein sequence ID" value="GGB96757.1"/>
    <property type="molecule type" value="Genomic_DNA"/>
</dbReference>
<evidence type="ECO:0000256" key="4">
    <source>
        <dbReference type="ARBA" id="ARBA00022475"/>
    </source>
</evidence>
<evidence type="ECO:0000256" key="5">
    <source>
        <dbReference type="ARBA" id="ARBA00022692"/>
    </source>
</evidence>
<evidence type="ECO:0000256" key="1">
    <source>
        <dbReference type="ARBA" id="ARBA00004651"/>
    </source>
</evidence>
<evidence type="ECO:0000313" key="9">
    <source>
        <dbReference type="EMBL" id="GGB96757.1"/>
    </source>
</evidence>
<dbReference type="Proteomes" id="UP000629025">
    <property type="component" value="Unassembled WGS sequence"/>
</dbReference>
<protein>
    <submittedName>
        <fullName evidence="9">Fe3+ dicitrate ABC transporter permease</fullName>
    </submittedName>
</protein>
<gene>
    <name evidence="9" type="ORF">GCM10011352_23610</name>
</gene>
<evidence type="ECO:0000256" key="6">
    <source>
        <dbReference type="ARBA" id="ARBA00022989"/>
    </source>
</evidence>
<evidence type="ECO:0000256" key="7">
    <source>
        <dbReference type="ARBA" id="ARBA00023136"/>
    </source>
</evidence>